<dbReference type="PANTHER" id="PTHR22930">
    <property type="match status" value="1"/>
</dbReference>
<evidence type="ECO:0000256" key="3">
    <source>
        <dbReference type="ARBA" id="ARBA00006958"/>
    </source>
</evidence>
<dbReference type="Pfam" id="PF13359">
    <property type="entry name" value="DDE_Tnp_4"/>
    <property type="match status" value="1"/>
</dbReference>
<dbReference type="AlphaFoldDB" id="A0AAD8IQY3"/>
<keyword evidence="4" id="KW-0540">Nuclease</keyword>
<dbReference type="InterPro" id="IPR045249">
    <property type="entry name" value="HARBI1-like"/>
</dbReference>
<comment type="cofactor">
    <cofactor evidence="1">
        <name>a divalent metal cation</name>
        <dbReference type="ChEBI" id="CHEBI:60240"/>
    </cofactor>
</comment>
<evidence type="ECO:0000256" key="7">
    <source>
        <dbReference type="ARBA" id="ARBA00023242"/>
    </source>
</evidence>
<evidence type="ECO:0000313" key="10">
    <source>
        <dbReference type="Proteomes" id="UP001237642"/>
    </source>
</evidence>
<dbReference type="PANTHER" id="PTHR22930:SF268">
    <property type="entry name" value="NUCLEASE HARBI1"/>
    <property type="match status" value="1"/>
</dbReference>
<evidence type="ECO:0000313" key="9">
    <source>
        <dbReference type="EMBL" id="KAK1390472.1"/>
    </source>
</evidence>
<comment type="caution">
    <text evidence="9">The sequence shown here is derived from an EMBL/GenBank/DDBJ whole genome shotgun (WGS) entry which is preliminary data.</text>
</comment>
<keyword evidence="7" id="KW-0539">Nucleus</keyword>
<dbReference type="GO" id="GO:0004518">
    <property type="term" value="F:nuclease activity"/>
    <property type="evidence" value="ECO:0007669"/>
    <property type="project" value="UniProtKB-KW"/>
</dbReference>
<dbReference type="EMBL" id="JAUIZM010000004">
    <property type="protein sequence ID" value="KAK1390472.1"/>
    <property type="molecule type" value="Genomic_DNA"/>
</dbReference>
<evidence type="ECO:0000256" key="6">
    <source>
        <dbReference type="ARBA" id="ARBA00022801"/>
    </source>
</evidence>
<organism evidence="9 10">
    <name type="scientific">Heracleum sosnowskyi</name>
    <dbReference type="NCBI Taxonomy" id="360622"/>
    <lineage>
        <taxon>Eukaryota</taxon>
        <taxon>Viridiplantae</taxon>
        <taxon>Streptophyta</taxon>
        <taxon>Embryophyta</taxon>
        <taxon>Tracheophyta</taxon>
        <taxon>Spermatophyta</taxon>
        <taxon>Magnoliopsida</taxon>
        <taxon>eudicotyledons</taxon>
        <taxon>Gunneridae</taxon>
        <taxon>Pentapetalae</taxon>
        <taxon>asterids</taxon>
        <taxon>campanulids</taxon>
        <taxon>Apiales</taxon>
        <taxon>Apiaceae</taxon>
        <taxon>Apioideae</taxon>
        <taxon>apioid superclade</taxon>
        <taxon>Tordylieae</taxon>
        <taxon>Tordyliinae</taxon>
        <taxon>Heracleum</taxon>
    </lineage>
</organism>
<dbReference type="GO" id="GO:0016787">
    <property type="term" value="F:hydrolase activity"/>
    <property type="evidence" value="ECO:0007669"/>
    <property type="project" value="UniProtKB-KW"/>
</dbReference>
<keyword evidence="10" id="KW-1185">Reference proteome</keyword>
<proteinExistence type="inferred from homology"/>
<accession>A0AAD8IQY3</accession>
<dbReference type="InterPro" id="IPR027806">
    <property type="entry name" value="HARBI1_dom"/>
</dbReference>
<dbReference type="GO" id="GO:0046872">
    <property type="term" value="F:metal ion binding"/>
    <property type="evidence" value="ECO:0007669"/>
    <property type="project" value="UniProtKB-KW"/>
</dbReference>
<dbReference type="GO" id="GO:0005634">
    <property type="term" value="C:nucleus"/>
    <property type="evidence" value="ECO:0007669"/>
    <property type="project" value="UniProtKB-SubCell"/>
</dbReference>
<sequence length="256" mass="29266">MDDLSDRAKCCDTIRMNKEVFLKLCKILISEGGLRPNQRMFFPYFKDCVGAIDGTHVRVRVPGKDVPRYHCRKGYPTINVLVACTFNLKFSYLLSDWEGTASYSRIIKDALSRDDKLFIPRGKYYLVDAGLPHRNGLIGPYRDKDRNLVAEEEVTKELEKEDPEMGQKIKDEDAIKRKQLIWTPIMDGLFIQSMLNQQYEGPRIDGTFTSEAYVNMVVKMRQKIGAISSINCISLTTTTKLSLSATSYSTLILLKR</sequence>
<keyword evidence="5" id="KW-0479">Metal-binding</keyword>
<gene>
    <name evidence="9" type="ORF">POM88_018650</name>
</gene>
<name>A0AAD8IQY3_9APIA</name>
<evidence type="ECO:0000256" key="4">
    <source>
        <dbReference type="ARBA" id="ARBA00022722"/>
    </source>
</evidence>
<comment type="subcellular location">
    <subcellularLocation>
        <location evidence="2">Nucleus</location>
    </subcellularLocation>
</comment>
<dbReference type="Proteomes" id="UP001237642">
    <property type="component" value="Unassembled WGS sequence"/>
</dbReference>
<reference evidence="9" key="2">
    <citation type="submission" date="2023-05" db="EMBL/GenBank/DDBJ databases">
        <authorList>
            <person name="Schelkunov M.I."/>
        </authorList>
    </citation>
    <scope>NUCLEOTIDE SEQUENCE</scope>
    <source>
        <strain evidence="9">Hsosn_3</strain>
        <tissue evidence="9">Leaf</tissue>
    </source>
</reference>
<evidence type="ECO:0000256" key="1">
    <source>
        <dbReference type="ARBA" id="ARBA00001968"/>
    </source>
</evidence>
<evidence type="ECO:0000259" key="8">
    <source>
        <dbReference type="Pfam" id="PF13359"/>
    </source>
</evidence>
<comment type="similarity">
    <text evidence="3">Belongs to the HARBI1 family.</text>
</comment>
<protein>
    <recommendedName>
        <fullName evidence="8">DDE Tnp4 domain-containing protein</fullName>
    </recommendedName>
</protein>
<feature type="domain" description="DDE Tnp4" evidence="8">
    <location>
        <begin position="52"/>
        <end position="155"/>
    </location>
</feature>
<keyword evidence="6" id="KW-0378">Hydrolase</keyword>
<evidence type="ECO:0000256" key="5">
    <source>
        <dbReference type="ARBA" id="ARBA00022723"/>
    </source>
</evidence>
<evidence type="ECO:0000256" key="2">
    <source>
        <dbReference type="ARBA" id="ARBA00004123"/>
    </source>
</evidence>
<reference evidence="9" key="1">
    <citation type="submission" date="2023-02" db="EMBL/GenBank/DDBJ databases">
        <title>Genome of toxic invasive species Heracleum sosnowskyi carries increased number of genes despite the absence of recent whole-genome duplications.</title>
        <authorList>
            <person name="Schelkunov M."/>
            <person name="Shtratnikova V."/>
            <person name="Makarenko M."/>
            <person name="Klepikova A."/>
            <person name="Omelchenko D."/>
            <person name="Novikova G."/>
            <person name="Obukhova E."/>
            <person name="Bogdanov V."/>
            <person name="Penin A."/>
            <person name="Logacheva M."/>
        </authorList>
    </citation>
    <scope>NUCLEOTIDE SEQUENCE</scope>
    <source>
        <strain evidence="9">Hsosn_3</strain>
        <tissue evidence="9">Leaf</tissue>
    </source>
</reference>